<evidence type="ECO:0000313" key="2">
    <source>
        <dbReference type="EMBL" id="PHT27440.1"/>
    </source>
</evidence>
<evidence type="ECO:0000313" key="3">
    <source>
        <dbReference type="Proteomes" id="UP000224567"/>
    </source>
</evidence>
<gene>
    <name evidence="2" type="ORF">CQW23_32967</name>
</gene>
<evidence type="ECO:0008006" key="4">
    <source>
        <dbReference type="Google" id="ProtNLM"/>
    </source>
</evidence>
<dbReference type="EMBL" id="MLFT02000424">
    <property type="protein sequence ID" value="PHT27440.1"/>
    <property type="molecule type" value="Genomic_DNA"/>
</dbReference>
<evidence type="ECO:0000256" key="1">
    <source>
        <dbReference type="SAM" id="MobiDB-lite"/>
    </source>
</evidence>
<reference evidence="2 3" key="1">
    <citation type="journal article" date="2017" name="Genome Biol.">
        <title>New reference genome sequences of hot pepper reveal the massive evolution of plant disease-resistance genes by retroduplication.</title>
        <authorList>
            <person name="Kim S."/>
            <person name="Park J."/>
            <person name="Yeom S.I."/>
            <person name="Kim Y.M."/>
            <person name="Seo E."/>
            <person name="Kim K.T."/>
            <person name="Kim M.S."/>
            <person name="Lee J.M."/>
            <person name="Cheong K."/>
            <person name="Shin H.S."/>
            <person name="Kim S.B."/>
            <person name="Han K."/>
            <person name="Lee J."/>
            <person name="Park M."/>
            <person name="Lee H.A."/>
            <person name="Lee H.Y."/>
            <person name="Lee Y."/>
            <person name="Oh S."/>
            <person name="Lee J.H."/>
            <person name="Choi E."/>
            <person name="Choi E."/>
            <person name="Lee S.E."/>
            <person name="Jeon J."/>
            <person name="Kim H."/>
            <person name="Choi G."/>
            <person name="Song H."/>
            <person name="Lee J."/>
            <person name="Lee S.C."/>
            <person name="Kwon J.K."/>
            <person name="Lee H.Y."/>
            <person name="Koo N."/>
            <person name="Hong Y."/>
            <person name="Kim R.W."/>
            <person name="Kang W.H."/>
            <person name="Huh J.H."/>
            <person name="Kang B.C."/>
            <person name="Yang T.J."/>
            <person name="Lee Y.H."/>
            <person name="Bennetzen J.L."/>
            <person name="Choi D."/>
        </authorList>
    </citation>
    <scope>NUCLEOTIDE SEQUENCE [LARGE SCALE GENOMIC DNA]</scope>
    <source>
        <strain evidence="3">cv. PBC81</strain>
    </source>
</reference>
<accession>A0A2G2V384</accession>
<keyword evidence="3" id="KW-1185">Reference proteome</keyword>
<proteinExistence type="predicted"/>
<dbReference type="PANTHER" id="PTHR33047:SF42">
    <property type="entry name" value="PROTEIN TAR1"/>
    <property type="match status" value="1"/>
</dbReference>
<feature type="region of interest" description="Disordered" evidence="1">
    <location>
        <begin position="234"/>
        <end position="284"/>
    </location>
</feature>
<organism evidence="2 3">
    <name type="scientific">Capsicum baccatum</name>
    <name type="common">Peruvian pepper</name>
    <dbReference type="NCBI Taxonomy" id="33114"/>
    <lineage>
        <taxon>Eukaryota</taxon>
        <taxon>Viridiplantae</taxon>
        <taxon>Streptophyta</taxon>
        <taxon>Embryophyta</taxon>
        <taxon>Tracheophyta</taxon>
        <taxon>Spermatophyta</taxon>
        <taxon>Magnoliopsida</taxon>
        <taxon>eudicotyledons</taxon>
        <taxon>Gunneridae</taxon>
        <taxon>Pentapetalae</taxon>
        <taxon>asterids</taxon>
        <taxon>lamiids</taxon>
        <taxon>Solanales</taxon>
        <taxon>Solanaceae</taxon>
        <taxon>Solanoideae</taxon>
        <taxon>Capsiceae</taxon>
        <taxon>Capsicum</taxon>
    </lineage>
</organism>
<dbReference type="AlphaFoldDB" id="A0A2G2V384"/>
<sequence length="367" mass="40596">MPHSKSRKSSCCDAIIFRERPLDAVCLTVWNGTHATLEKQEADSGEVSSQHSVGFFKDGCTNLLWRRAAGWLDWMGRDEPERQRAESQWIVAARPLCHLQYPVAYLSCLQRILPAARWKLYFKVAAATLSPRRLGQRHVSFGAEAPTGKTNLSHDGLNPAHVPYWWVNNPTLGEFCFTMIGRAYIEESKSNVAMNAWLPKASYPCGNFSDTSSFEFRSWIPLVRTSSELVVRRAGKAPEGTVPSPSPDRHVATRSHRGSSSSNPPTADGFGTGKPVPSPQSQSFSQTYGSILPTSLAYIVPSTRGCSPWRPNAVMSTTGCGRHSVLRIFKGRWERIGHHATCGALPAAGPYLRLSRFQVGQAVKQKR</sequence>
<dbReference type="Proteomes" id="UP000224567">
    <property type="component" value="Unassembled WGS sequence"/>
</dbReference>
<dbReference type="OrthoDB" id="1595177at2759"/>
<comment type="caution">
    <text evidence="2">The sequence shown here is derived from an EMBL/GenBank/DDBJ whole genome shotgun (WGS) entry which is preliminary data.</text>
</comment>
<dbReference type="InterPro" id="IPR052997">
    <property type="entry name" value="RRT15-like"/>
</dbReference>
<protein>
    <recommendedName>
        <fullName evidence="4">Regulator of rDNA transcription protein 15</fullName>
    </recommendedName>
</protein>
<reference evidence="3" key="2">
    <citation type="journal article" date="2017" name="J. Anim. Genet.">
        <title>Multiple reference genome sequences of hot pepper reveal the massive evolution of plant disease resistance genes by retroduplication.</title>
        <authorList>
            <person name="Kim S."/>
            <person name="Park J."/>
            <person name="Yeom S.-I."/>
            <person name="Kim Y.-M."/>
            <person name="Seo E."/>
            <person name="Kim K.-T."/>
            <person name="Kim M.-S."/>
            <person name="Lee J.M."/>
            <person name="Cheong K."/>
            <person name="Shin H.-S."/>
            <person name="Kim S.-B."/>
            <person name="Han K."/>
            <person name="Lee J."/>
            <person name="Park M."/>
            <person name="Lee H.-A."/>
            <person name="Lee H.-Y."/>
            <person name="Lee Y."/>
            <person name="Oh S."/>
            <person name="Lee J.H."/>
            <person name="Choi E."/>
            <person name="Choi E."/>
            <person name="Lee S.E."/>
            <person name="Jeon J."/>
            <person name="Kim H."/>
            <person name="Choi G."/>
            <person name="Song H."/>
            <person name="Lee J."/>
            <person name="Lee S.-C."/>
            <person name="Kwon J.-K."/>
            <person name="Lee H.-Y."/>
            <person name="Koo N."/>
            <person name="Hong Y."/>
            <person name="Kim R.W."/>
            <person name="Kang W.-H."/>
            <person name="Huh J.H."/>
            <person name="Kang B.-C."/>
            <person name="Yang T.-J."/>
            <person name="Lee Y.-H."/>
            <person name="Bennetzen J.L."/>
            <person name="Choi D."/>
        </authorList>
    </citation>
    <scope>NUCLEOTIDE SEQUENCE [LARGE SCALE GENOMIC DNA]</scope>
    <source>
        <strain evidence="3">cv. PBC81</strain>
    </source>
</reference>
<name>A0A2G2V384_CAPBA</name>
<dbReference type="PANTHER" id="PTHR33047">
    <property type="entry name" value="PROTEIN TAR1"/>
    <property type="match status" value="1"/>
</dbReference>